<name>A0A0B2VQ49_TOXCA</name>
<proteinExistence type="predicted"/>
<dbReference type="Proteomes" id="UP000031036">
    <property type="component" value="Unassembled WGS sequence"/>
</dbReference>
<organism evidence="1 2">
    <name type="scientific">Toxocara canis</name>
    <name type="common">Canine roundworm</name>
    <dbReference type="NCBI Taxonomy" id="6265"/>
    <lineage>
        <taxon>Eukaryota</taxon>
        <taxon>Metazoa</taxon>
        <taxon>Ecdysozoa</taxon>
        <taxon>Nematoda</taxon>
        <taxon>Chromadorea</taxon>
        <taxon>Rhabditida</taxon>
        <taxon>Spirurina</taxon>
        <taxon>Ascaridomorpha</taxon>
        <taxon>Ascaridoidea</taxon>
        <taxon>Toxocaridae</taxon>
        <taxon>Toxocara</taxon>
    </lineage>
</organism>
<protein>
    <submittedName>
        <fullName evidence="1">Uncharacterized protein</fullName>
    </submittedName>
</protein>
<comment type="caution">
    <text evidence="1">The sequence shown here is derived from an EMBL/GenBank/DDBJ whole genome shotgun (WGS) entry which is preliminary data.</text>
</comment>
<dbReference type="AlphaFoldDB" id="A0A0B2VQ49"/>
<accession>A0A0B2VQ49</accession>
<gene>
    <name evidence="1" type="ORF">Tcan_14560</name>
</gene>
<evidence type="ECO:0000313" key="1">
    <source>
        <dbReference type="EMBL" id="KHN85651.1"/>
    </source>
</evidence>
<evidence type="ECO:0000313" key="2">
    <source>
        <dbReference type="Proteomes" id="UP000031036"/>
    </source>
</evidence>
<keyword evidence="2" id="KW-1185">Reference proteome</keyword>
<sequence length="176" mass="19738">MVDGFSRSSCLRINSSSSISLTFEFTPCLKTLPFKLRILFRKVGLAWPDENSQNEKPTADQFDIGEYERKLRQNTQETINLLTNLCDFSDRLKQQQKSTLISELIKMAILFNSKLATRGTDKALSGNRANAKGDANKQPIMRTTYTCSAPTLSTLTRQIPPKTTTLLTKPTNTLNA</sequence>
<reference evidence="1 2" key="1">
    <citation type="submission" date="2014-11" db="EMBL/GenBank/DDBJ databases">
        <title>Genetic blueprint of the zoonotic pathogen Toxocara canis.</title>
        <authorList>
            <person name="Zhu X.-Q."/>
            <person name="Korhonen P.K."/>
            <person name="Cai H."/>
            <person name="Young N.D."/>
            <person name="Nejsum P."/>
            <person name="von Samson-Himmelstjerna G."/>
            <person name="Boag P.R."/>
            <person name="Tan P."/>
            <person name="Li Q."/>
            <person name="Min J."/>
            <person name="Yang Y."/>
            <person name="Wang X."/>
            <person name="Fang X."/>
            <person name="Hall R.S."/>
            <person name="Hofmann A."/>
            <person name="Sternberg P.W."/>
            <person name="Jex A.R."/>
            <person name="Gasser R.B."/>
        </authorList>
    </citation>
    <scope>NUCLEOTIDE SEQUENCE [LARGE SCALE GENOMIC DNA]</scope>
    <source>
        <strain evidence="1">PN_DK_2014</strain>
    </source>
</reference>
<dbReference type="EMBL" id="JPKZ01000751">
    <property type="protein sequence ID" value="KHN85651.1"/>
    <property type="molecule type" value="Genomic_DNA"/>
</dbReference>